<organism evidence="8 9">
    <name type="scientific">Herminiimonas aquatilis</name>
    <dbReference type="NCBI Taxonomy" id="345342"/>
    <lineage>
        <taxon>Bacteria</taxon>
        <taxon>Pseudomonadati</taxon>
        <taxon>Pseudomonadota</taxon>
        <taxon>Betaproteobacteria</taxon>
        <taxon>Burkholderiales</taxon>
        <taxon>Oxalobacteraceae</taxon>
        <taxon>Herminiimonas</taxon>
    </lineage>
</organism>
<evidence type="ECO:0000256" key="5">
    <source>
        <dbReference type="RuleBase" id="RU003495"/>
    </source>
</evidence>
<feature type="compositionally biased region" description="Low complexity" evidence="6">
    <location>
        <begin position="36"/>
        <end position="52"/>
    </location>
</feature>
<dbReference type="RefSeq" id="WP_382232984.1">
    <property type="nucleotide sequence ID" value="NZ_JBHTCC010000001.1"/>
</dbReference>
<dbReference type="PROSITE" id="PS51724">
    <property type="entry name" value="SPOR"/>
    <property type="match status" value="1"/>
</dbReference>
<keyword evidence="9" id="KW-1185">Reference proteome</keyword>
<dbReference type="InterPro" id="IPR007730">
    <property type="entry name" value="SPOR-like_dom"/>
</dbReference>
<evidence type="ECO:0000256" key="2">
    <source>
        <dbReference type="ARBA" id="ARBA00023239"/>
    </source>
</evidence>
<dbReference type="PANTHER" id="PTHR34183">
    <property type="entry name" value="ENDOLYTIC PEPTIDOGLYCAN TRANSGLYCOSYLASE RLPA"/>
    <property type="match status" value="1"/>
</dbReference>
<evidence type="ECO:0000256" key="1">
    <source>
        <dbReference type="ARBA" id="ARBA00022729"/>
    </source>
</evidence>
<keyword evidence="1 4" id="KW-0732">Signal</keyword>
<proteinExistence type="inferred from homology"/>
<feature type="signal peptide" evidence="4">
    <location>
        <begin position="1"/>
        <end position="20"/>
    </location>
</feature>
<dbReference type="PANTHER" id="PTHR34183:SF1">
    <property type="entry name" value="ENDOLYTIC PEPTIDOGLYCAN TRANSGLYCOSYLASE RLPA"/>
    <property type="match status" value="1"/>
</dbReference>
<dbReference type="Gene3D" id="3.30.70.1070">
    <property type="entry name" value="Sporulation related repeat"/>
    <property type="match status" value="1"/>
</dbReference>
<dbReference type="InterPro" id="IPR012997">
    <property type="entry name" value="RplA"/>
</dbReference>
<dbReference type="InterPro" id="IPR036680">
    <property type="entry name" value="SPOR-like_sf"/>
</dbReference>
<comment type="function">
    <text evidence="4">Lytic transglycosylase with a strong preference for naked glycan strands that lack stem peptides.</text>
</comment>
<evidence type="ECO:0000313" key="9">
    <source>
        <dbReference type="Proteomes" id="UP001596379"/>
    </source>
</evidence>
<feature type="region of interest" description="Disordered" evidence="6">
    <location>
        <begin position="36"/>
        <end position="86"/>
    </location>
</feature>
<evidence type="ECO:0000313" key="8">
    <source>
        <dbReference type="EMBL" id="MFC7297860.1"/>
    </source>
</evidence>
<evidence type="ECO:0000256" key="6">
    <source>
        <dbReference type="SAM" id="MobiDB-lite"/>
    </source>
</evidence>
<dbReference type="Gene3D" id="2.40.40.10">
    <property type="entry name" value="RlpA-like domain"/>
    <property type="match status" value="1"/>
</dbReference>
<evidence type="ECO:0000259" key="7">
    <source>
        <dbReference type="PROSITE" id="PS51724"/>
    </source>
</evidence>
<dbReference type="SUPFAM" id="SSF50685">
    <property type="entry name" value="Barwin-like endoglucanases"/>
    <property type="match status" value="1"/>
</dbReference>
<gene>
    <name evidence="4" type="primary">rlpA</name>
    <name evidence="8" type="ORF">ACFQO0_05385</name>
</gene>
<dbReference type="EC" id="4.2.2.-" evidence="4"/>
<evidence type="ECO:0000256" key="3">
    <source>
        <dbReference type="ARBA" id="ARBA00023316"/>
    </source>
</evidence>
<keyword evidence="2 4" id="KW-0456">Lyase</keyword>
<comment type="caution">
    <text evidence="8">The sequence shown here is derived from an EMBL/GenBank/DDBJ whole genome shotgun (WGS) entry which is preliminary data.</text>
</comment>
<feature type="domain" description="SPOR" evidence="7">
    <location>
        <begin position="267"/>
        <end position="346"/>
    </location>
</feature>
<dbReference type="Pfam" id="PF03330">
    <property type="entry name" value="DPBB_1"/>
    <property type="match status" value="1"/>
</dbReference>
<dbReference type="SUPFAM" id="SSF110997">
    <property type="entry name" value="Sporulation related repeat"/>
    <property type="match status" value="1"/>
</dbReference>
<reference evidence="9" key="1">
    <citation type="journal article" date="2019" name="Int. J. Syst. Evol. Microbiol.">
        <title>The Global Catalogue of Microorganisms (GCM) 10K type strain sequencing project: providing services to taxonomists for standard genome sequencing and annotation.</title>
        <authorList>
            <consortium name="The Broad Institute Genomics Platform"/>
            <consortium name="The Broad Institute Genome Sequencing Center for Infectious Disease"/>
            <person name="Wu L."/>
            <person name="Ma J."/>
        </authorList>
    </citation>
    <scope>NUCLEOTIDE SEQUENCE [LARGE SCALE GENOMIC DNA]</scope>
    <source>
        <strain evidence="9">CCUG 36956</strain>
    </source>
</reference>
<dbReference type="InterPro" id="IPR009009">
    <property type="entry name" value="RlpA-like_DPBB"/>
</dbReference>
<dbReference type="NCBIfam" id="TIGR00413">
    <property type="entry name" value="rlpA"/>
    <property type="match status" value="1"/>
</dbReference>
<comment type="similarity">
    <text evidence="4 5">Belongs to the RlpA family.</text>
</comment>
<dbReference type="InterPro" id="IPR036908">
    <property type="entry name" value="RlpA-like_sf"/>
</dbReference>
<dbReference type="InterPro" id="IPR034718">
    <property type="entry name" value="RlpA"/>
</dbReference>
<sequence precursor="true">MQLNSSTSRLLVLLPILALAACSSVPLDTSSAGKTQTARAASAAQPSLPPAGSGRGGYYKDDGPGDVTPEGLLDVPDAEPRIEPYSKSGNKPYVVFGKRYIPISDARPFKQTGRGSWYGKKFHGQKTSSGELYDMYKMSAAHPTLPIPSYARVTNLSNGKQVIVRVNDRGPFHSSRVIDLSYTAALKLGYIGHGSAELQVERLLPADIEQILATKESPATPVVATEAVVMPTIESTQLAPAAIQPVDFAPNGNVSVIATSMPTQGAASTASGFYLQLGAYSQAANAESVRTRLLQDTGGVLRQLTVEPSNNLYRLYGGPFATREEAAAAATQVQGTMGAKPFIVQR</sequence>
<dbReference type="EMBL" id="JBHTCC010000001">
    <property type="protein sequence ID" value="MFC7297860.1"/>
    <property type="molecule type" value="Genomic_DNA"/>
</dbReference>
<evidence type="ECO:0000256" key="4">
    <source>
        <dbReference type="HAMAP-Rule" id="MF_02071"/>
    </source>
</evidence>
<accession>A0ABW2J4E0</accession>
<keyword evidence="3 4" id="KW-0961">Cell wall biogenesis/degradation</keyword>
<dbReference type="CDD" id="cd22268">
    <property type="entry name" value="DPBB_RlpA-like"/>
    <property type="match status" value="1"/>
</dbReference>
<dbReference type="Proteomes" id="UP001596379">
    <property type="component" value="Unassembled WGS sequence"/>
</dbReference>
<dbReference type="HAMAP" id="MF_02071">
    <property type="entry name" value="RlpA"/>
    <property type="match status" value="1"/>
</dbReference>
<protein>
    <recommendedName>
        <fullName evidence="4">Endolytic peptidoglycan transglycosylase RlpA</fullName>
        <ecNumber evidence="4">4.2.2.-</ecNumber>
    </recommendedName>
</protein>
<name>A0ABW2J4E0_9BURK</name>
<dbReference type="Pfam" id="PF05036">
    <property type="entry name" value="SPOR"/>
    <property type="match status" value="1"/>
</dbReference>
<feature type="chain" id="PRO_5044922057" description="Endolytic peptidoglycan transglycosylase RlpA" evidence="4">
    <location>
        <begin position="21"/>
        <end position="346"/>
    </location>
</feature>